<gene>
    <name evidence="9" type="ORF">U27_00217</name>
</gene>
<organism evidence="9">
    <name type="scientific">Vecturithrix granuli</name>
    <dbReference type="NCBI Taxonomy" id="1499967"/>
    <lineage>
        <taxon>Bacteria</taxon>
        <taxon>Candidatus Moduliflexota</taxon>
        <taxon>Candidatus Vecturitrichia</taxon>
        <taxon>Candidatus Vecturitrichales</taxon>
        <taxon>Candidatus Vecturitrichaceae</taxon>
        <taxon>Candidatus Vecturithrix</taxon>
    </lineage>
</organism>
<keyword evidence="6 7" id="KW-0472">Membrane</keyword>
<name>A0A081C6X1_VECG1</name>
<protein>
    <submittedName>
        <fullName evidence="9">Binding-protein-dependent transport systems inner membrane component</fullName>
    </submittedName>
</protein>
<evidence type="ECO:0000313" key="10">
    <source>
        <dbReference type="Proteomes" id="UP000030661"/>
    </source>
</evidence>
<comment type="similarity">
    <text evidence="7">Belongs to the binding-protein-dependent transport system permease family.</text>
</comment>
<keyword evidence="3" id="KW-1003">Cell membrane</keyword>
<dbReference type="eggNOG" id="COG0395">
    <property type="taxonomic scope" value="Bacteria"/>
</dbReference>
<keyword evidence="5 7" id="KW-1133">Transmembrane helix</keyword>
<evidence type="ECO:0000256" key="4">
    <source>
        <dbReference type="ARBA" id="ARBA00022692"/>
    </source>
</evidence>
<dbReference type="PANTHER" id="PTHR43744">
    <property type="entry name" value="ABC TRANSPORTER PERMEASE PROTEIN MG189-RELATED-RELATED"/>
    <property type="match status" value="1"/>
</dbReference>
<feature type="transmembrane region" description="Helical" evidence="7">
    <location>
        <begin position="103"/>
        <end position="124"/>
    </location>
</feature>
<dbReference type="Pfam" id="PF00528">
    <property type="entry name" value="BPD_transp_1"/>
    <property type="match status" value="1"/>
</dbReference>
<evidence type="ECO:0000256" key="1">
    <source>
        <dbReference type="ARBA" id="ARBA00004651"/>
    </source>
</evidence>
<evidence type="ECO:0000313" key="9">
    <source>
        <dbReference type="EMBL" id="GAK60326.1"/>
    </source>
</evidence>
<dbReference type="PANTHER" id="PTHR43744:SF12">
    <property type="entry name" value="ABC TRANSPORTER PERMEASE PROTEIN MG189-RELATED"/>
    <property type="match status" value="1"/>
</dbReference>
<keyword evidence="4 7" id="KW-0812">Transmembrane</keyword>
<sequence length="272" mass="30247">MIWLRWKCLVLTILAAIILGGYLLPVFWMVSSSFKSEKDIVAMKWLPSQANLENYSTVLERAKIGRWFLNSLIVSVSSTLGVVIISLLAGYSLGRLEFPGKRFLFLLMLSGFMIPLQAIMIPMFLTLKFMGLVNSYGGLILPTLASSISVFIITQYFKGIDREYEEAARLDGASEVQILFKVLAPMAAPAIITVAIFNFTMTWNDFVWPLIIAQSDNMYTLPVGLVTLAGFDVNIRYGPVMAANVIATIPVFIIYMIFQKYLGAGIAIGELK</sequence>
<dbReference type="GO" id="GO:0005886">
    <property type="term" value="C:plasma membrane"/>
    <property type="evidence" value="ECO:0007669"/>
    <property type="project" value="UniProtKB-SubCell"/>
</dbReference>
<proteinExistence type="inferred from homology"/>
<evidence type="ECO:0000256" key="3">
    <source>
        <dbReference type="ARBA" id="ARBA00022475"/>
    </source>
</evidence>
<dbReference type="Gene3D" id="1.10.3720.10">
    <property type="entry name" value="MetI-like"/>
    <property type="match status" value="1"/>
</dbReference>
<dbReference type="Proteomes" id="UP000030661">
    <property type="component" value="Unassembled WGS sequence"/>
</dbReference>
<evidence type="ECO:0000256" key="2">
    <source>
        <dbReference type="ARBA" id="ARBA00022448"/>
    </source>
</evidence>
<dbReference type="AlphaFoldDB" id="A0A081C6X1"/>
<dbReference type="SUPFAM" id="SSF161098">
    <property type="entry name" value="MetI-like"/>
    <property type="match status" value="1"/>
</dbReference>
<feature type="transmembrane region" description="Helical" evidence="7">
    <location>
        <begin position="136"/>
        <end position="157"/>
    </location>
</feature>
<comment type="subcellular location">
    <subcellularLocation>
        <location evidence="1 7">Cell membrane</location>
        <topology evidence="1 7">Multi-pass membrane protein</topology>
    </subcellularLocation>
</comment>
<feature type="domain" description="ABC transmembrane type-1" evidence="8">
    <location>
        <begin position="68"/>
        <end position="258"/>
    </location>
</feature>
<dbReference type="InterPro" id="IPR000515">
    <property type="entry name" value="MetI-like"/>
</dbReference>
<feature type="transmembrane region" description="Helical" evidence="7">
    <location>
        <begin position="237"/>
        <end position="258"/>
    </location>
</feature>
<evidence type="ECO:0000256" key="5">
    <source>
        <dbReference type="ARBA" id="ARBA00022989"/>
    </source>
</evidence>
<reference evidence="9" key="1">
    <citation type="journal article" date="2015" name="PeerJ">
        <title>First genomic representation of candidate bacterial phylum KSB3 points to enhanced environmental sensing as a trigger of wastewater bulking.</title>
        <authorList>
            <person name="Sekiguchi Y."/>
            <person name="Ohashi A."/>
            <person name="Parks D.H."/>
            <person name="Yamauchi T."/>
            <person name="Tyson G.W."/>
            <person name="Hugenholtz P."/>
        </authorList>
    </citation>
    <scope>NUCLEOTIDE SEQUENCE [LARGE SCALE GENOMIC DNA]</scope>
</reference>
<dbReference type="PROSITE" id="PS50928">
    <property type="entry name" value="ABC_TM1"/>
    <property type="match status" value="1"/>
</dbReference>
<dbReference type="CDD" id="cd06261">
    <property type="entry name" value="TM_PBP2"/>
    <property type="match status" value="1"/>
</dbReference>
<feature type="transmembrane region" description="Helical" evidence="7">
    <location>
        <begin position="9"/>
        <end position="30"/>
    </location>
</feature>
<keyword evidence="2 7" id="KW-0813">Transport</keyword>
<dbReference type="InterPro" id="IPR035906">
    <property type="entry name" value="MetI-like_sf"/>
</dbReference>
<accession>A0A081C6X1</accession>
<evidence type="ECO:0000256" key="6">
    <source>
        <dbReference type="ARBA" id="ARBA00023136"/>
    </source>
</evidence>
<feature type="transmembrane region" description="Helical" evidence="7">
    <location>
        <begin position="178"/>
        <end position="199"/>
    </location>
</feature>
<evidence type="ECO:0000256" key="7">
    <source>
        <dbReference type="RuleBase" id="RU363032"/>
    </source>
</evidence>
<dbReference type="STRING" id="1499967.U27_00217"/>
<dbReference type="HOGENOM" id="CLU_016047_1_1_0"/>
<keyword evidence="10" id="KW-1185">Reference proteome</keyword>
<feature type="transmembrane region" description="Helical" evidence="7">
    <location>
        <begin position="67"/>
        <end position="91"/>
    </location>
</feature>
<evidence type="ECO:0000259" key="8">
    <source>
        <dbReference type="PROSITE" id="PS50928"/>
    </source>
</evidence>
<dbReference type="GO" id="GO:0055085">
    <property type="term" value="P:transmembrane transport"/>
    <property type="evidence" value="ECO:0007669"/>
    <property type="project" value="InterPro"/>
</dbReference>
<dbReference type="EMBL" id="DF820472">
    <property type="protein sequence ID" value="GAK60326.1"/>
    <property type="molecule type" value="Genomic_DNA"/>
</dbReference>